<name>A0AAW2QZF7_9LAMI</name>
<gene>
    <name evidence="2" type="ORF">Scaly_0967900</name>
</gene>
<protein>
    <submittedName>
        <fullName evidence="2">Uncharacterized protein</fullName>
    </submittedName>
</protein>
<reference evidence="2" key="2">
    <citation type="journal article" date="2024" name="Plant">
        <title>Genomic evolution and insights into agronomic trait innovations of Sesamum species.</title>
        <authorList>
            <person name="Miao H."/>
            <person name="Wang L."/>
            <person name="Qu L."/>
            <person name="Liu H."/>
            <person name="Sun Y."/>
            <person name="Le M."/>
            <person name="Wang Q."/>
            <person name="Wei S."/>
            <person name="Zheng Y."/>
            <person name="Lin W."/>
            <person name="Duan Y."/>
            <person name="Cao H."/>
            <person name="Xiong S."/>
            <person name="Wang X."/>
            <person name="Wei L."/>
            <person name="Li C."/>
            <person name="Ma Q."/>
            <person name="Ju M."/>
            <person name="Zhao R."/>
            <person name="Li G."/>
            <person name="Mu C."/>
            <person name="Tian Q."/>
            <person name="Mei H."/>
            <person name="Zhang T."/>
            <person name="Gao T."/>
            <person name="Zhang H."/>
        </authorList>
    </citation>
    <scope>NUCLEOTIDE SEQUENCE</scope>
    <source>
        <strain evidence="2">KEN8</strain>
    </source>
</reference>
<dbReference type="AlphaFoldDB" id="A0AAW2QZF7"/>
<sequence length="260" mass="28634">MKLVAHLLEINMHIWFQVLMGLIPMPLYCHSSLFFHPAGLSNAHEHVGYNSSRPVEYGKGDGYTTPQALQHRQPFLPGNAPFVQRPLHPEPPPQQTTGQFSYPNSVQQHQYPPYSLPNMSDGPRRYAADVQWRMPANELNADCQRGGWMTGGRSCSGPPYSHEGYFGPPPDRPPPGAISFAPSTTNSQPAATPVPDQTCLLSIGGQHKSLSETYRICGELLVFLLSVTSVGANSSSANPFVEKLFNIIDNFFNLLDVNCT</sequence>
<reference evidence="2" key="1">
    <citation type="submission" date="2020-06" db="EMBL/GenBank/DDBJ databases">
        <authorList>
            <person name="Li T."/>
            <person name="Hu X."/>
            <person name="Zhang T."/>
            <person name="Song X."/>
            <person name="Zhang H."/>
            <person name="Dai N."/>
            <person name="Sheng W."/>
            <person name="Hou X."/>
            <person name="Wei L."/>
        </authorList>
    </citation>
    <scope>NUCLEOTIDE SEQUENCE</scope>
    <source>
        <strain evidence="2">KEN8</strain>
        <tissue evidence="2">Leaf</tissue>
    </source>
</reference>
<organism evidence="2">
    <name type="scientific">Sesamum calycinum</name>
    <dbReference type="NCBI Taxonomy" id="2727403"/>
    <lineage>
        <taxon>Eukaryota</taxon>
        <taxon>Viridiplantae</taxon>
        <taxon>Streptophyta</taxon>
        <taxon>Embryophyta</taxon>
        <taxon>Tracheophyta</taxon>
        <taxon>Spermatophyta</taxon>
        <taxon>Magnoliopsida</taxon>
        <taxon>eudicotyledons</taxon>
        <taxon>Gunneridae</taxon>
        <taxon>Pentapetalae</taxon>
        <taxon>asterids</taxon>
        <taxon>lamiids</taxon>
        <taxon>Lamiales</taxon>
        <taxon>Pedaliaceae</taxon>
        <taxon>Sesamum</taxon>
    </lineage>
</organism>
<accession>A0AAW2QZF7</accession>
<feature type="region of interest" description="Disordered" evidence="1">
    <location>
        <begin position="78"/>
        <end position="103"/>
    </location>
</feature>
<dbReference type="EMBL" id="JACGWM010000005">
    <property type="protein sequence ID" value="KAL0372863.1"/>
    <property type="molecule type" value="Genomic_DNA"/>
</dbReference>
<evidence type="ECO:0000256" key="1">
    <source>
        <dbReference type="SAM" id="MobiDB-lite"/>
    </source>
</evidence>
<evidence type="ECO:0000313" key="2">
    <source>
        <dbReference type="EMBL" id="KAL0372863.1"/>
    </source>
</evidence>
<comment type="caution">
    <text evidence="2">The sequence shown here is derived from an EMBL/GenBank/DDBJ whole genome shotgun (WGS) entry which is preliminary data.</text>
</comment>
<proteinExistence type="predicted"/>